<keyword evidence="2" id="KW-0104">Cadmium</keyword>
<keyword evidence="3" id="KW-0808">Transferase</keyword>
<feature type="domain" description="Peptidase C83" evidence="5">
    <location>
        <begin position="6"/>
        <end position="237"/>
    </location>
</feature>
<dbReference type="Proteomes" id="UP000280834">
    <property type="component" value="Unassembled WGS sequence"/>
</dbReference>
<sequence>MQHRATSTQNFYRRKLPSSCINFASSEGKKLFIESLVKGHANIYFRLASHFLTQDEPSYCGLSTLGQSLTYGDYLVMVLNALEVDPGRVWKSPWRFYHESMLDCCVPLDDIKKTGITLSQFACLAECNKLYTEVKYANSKSEFLNILRENVKQCMAVDDTILVVSYNRQVLGQTGAGHFSPLGAYHEESDQILIMDVARFKYPPHWVPLTILRDAMLSIDTTTGKPRGYLLLKLRSHVQQLALLRLQGDISAYKTLLAPRLKEWEQFLAEEALSNQELEFETVCAVFTAIFMGYIVFHDFSEAYQIMQAEGKCHNNCSDMQLMKQTNSCDHICRKILSLDTASYITSTGVCVLLLAWPLQETLSERVRILKRRLENDLSKLDEKSLEKIMTIRHQIEQISNTCKNDIVESSSS</sequence>
<dbReference type="InterPro" id="IPR007719">
    <property type="entry name" value="PCS_N"/>
</dbReference>
<dbReference type="GO" id="GO:0046938">
    <property type="term" value="P:phytochelatin biosynthetic process"/>
    <property type="evidence" value="ECO:0007669"/>
    <property type="project" value="InterPro"/>
</dbReference>
<dbReference type="InterPro" id="IPR040409">
    <property type="entry name" value="PCS-like"/>
</dbReference>
<reference evidence="6 7" key="2">
    <citation type="submission" date="2018-11" db="EMBL/GenBank/DDBJ databases">
        <authorList>
            <consortium name="Pathogen Informatics"/>
        </authorList>
    </citation>
    <scope>NUCLEOTIDE SEQUENCE [LARGE SCALE GENOMIC DNA]</scope>
</reference>
<evidence type="ECO:0000256" key="2">
    <source>
        <dbReference type="ARBA" id="ARBA00022539"/>
    </source>
</evidence>
<dbReference type="InterPro" id="IPR038765">
    <property type="entry name" value="Papain-like_cys_pep_sf"/>
</dbReference>
<dbReference type="InterPro" id="IPR038156">
    <property type="entry name" value="PCS_N_sf"/>
</dbReference>
<evidence type="ECO:0000313" key="7">
    <source>
        <dbReference type="Proteomes" id="UP000280834"/>
    </source>
</evidence>
<dbReference type="FunFam" id="3.90.70.30:FF:000001">
    <property type="entry name" value="Glutathione gamma-glutamylcysteinyltransferase 1"/>
    <property type="match status" value="1"/>
</dbReference>
<dbReference type="Pfam" id="PF05023">
    <property type="entry name" value="Phytochelatin"/>
    <property type="match status" value="1"/>
</dbReference>
<evidence type="ECO:0000256" key="1">
    <source>
        <dbReference type="ARBA" id="ARBA00012468"/>
    </source>
</evidence>
<evidence type="ECO:0000256" key="3">
    <source>
        <dbReference type="ARBA" id="ARBA00022679"/>
    </source>
</evidence>
<evidence type="ECO:0000313" key="8">
    <source>
        <dbReference type="WBParaSite" id="BTMF_0000974701-mRNA-1"/>
    </source>
</evidence>
<protein>
    <recommendedName>
        <fullName evidence="1">glutathione gamma-glutamylcysteinyltransferase</fullName>
        <ecNumber evidence="1">2.3.2.15</ecNumber>
    </recommendedName>
</protein>
<dbReference type="Gene3D" id="3.90.70.30">
    <property type="entry name" value="Phytochelatin synthase, N-terminal domain"/>
    <property type="match status" value="1"/>
</dbReference>
<dbReference type="GO" id="GO:0010273">
    <property type="term" value="P:detoxification of copper ion"/>
    <property type="evidence" value="ECO:0007669"/>
    <property type="project" value="TreeGrafter"/>
</dbReference>
<evidence type="ECO:0000313" key="6">
    <source>
        <dbReference type="EMBL" id="VDO25877.1"/>
    </source>
</evidence>
<dbReference type="PROSITE" id="PS51443">
    <property type="entry name" value="PCS"/>
    <property type="match status" value="1"/>
</dbReference>
<dbReference type="SUPFAM" id="SSF54001">
    <property type="entry name" value="Cysteine proteinases"/>
    <property type="match status" value="1"/>
</dbReference>
<accession>A0A0R3QPW2</accession>
<dbReference type="PANTHER" id="PTHR33447">
    <property type="entry name" value="GLUTATHIONE GAMMA-GLUTAMYLCYSTEINYLTRANSFERASE"/>
    <property type="match status" value="1"/>
</dbReference>
<dbReference type="EMBL" id="UZAG01016096">
    <property type="protein sequence ID" value="VDO25877.1"/>
    <property type="molecule type" value="Genomic_DNA"/>
</dbReference>
<keyword evidence="7" id="KW-1185">Reference proteome</keyword>
<name>A0A0R3QPW2_9BILA</name>
<dbReference type="GO" id="GO:0016756">
    <property type="term" value="F:glutathione gamma-glutamylcysteinyltransferase activity"/>
    <property type="evidence" value="ECO:0007669"/>
    <property type="project" value="UniProtKB-EC"/>
</dbReference>
<keyword evidence="4" id="KW-0479">Metal-binding</keyword>
<reference evidence="8" key="1">
    <citation type="submission" date="2017-02" db="UniProtKB">
        <authorList>
            <consortium name="WormBaseParasite"/>
        </authorList>
    </citation>
    <scope>IDENTIFICATION</scope>
</reference>
<dbReference type="PANTHER" id="PTHR33447:SF2">
    <property type="entry name" value="GLUTATHIONE GAMMA-GLUTAMYLCYSTEINYLTRANSFERASE"/>
    <property type="match status" value="1"/>
</dbReference>
<evidence type="ECO:0000256" key="4">
    <source>
        <dbReference type="ARBA" id="ARBA00022723"/>
    </source>
</evidence>
<dbReference type="WBParaSite" id="BTMF_0000974701-mRNA-1">
    <property type="protein sequence ID" value="BTMF_0000974701-mRNA-1"/>
    <property type="gene ID" value="BTMF_0000974701"/>
</dbReference>
<dbReference type="STRING" id="42155.A0A0R3QPW2"/>
<dbReference type="EC" id="2.3.2.15" evidence="1"/>
<dbReference type="GO" id="GO:0046872">
    <property type="term" value="F:metal ion binding"/>
    <property type="evidence" value="ECO:0007669"/>
    <property type="project" value="UniProtKB-KW"/>
</dbReference>
<evidence type="ECO:0000259" key="5">
    <source>
        <dbReference type="PROSITE" id="PS51443"/>
    </source>
</evidence>
<dbReference type="GO" id="GO:0098849">
    <property type="term" value="P:cellular detoxification of cadmium ion"/>
    <property type="evidence" value="ECO:0007669"/>
    <property type="project" value="TreeGrafter"/>
</dbReference>
<gene>
    <name evidence="6" type="ORF">BTMF_LOCUS7798</name>
</gene>
<organism evidence="8">
    <name type="scientific">Brugia timori</name>
    <dbReference type="NCBI Taxonomy" id="42155"/>
    <lineage>
        <taxon>Eukaryota</taxon>
        <taxon>Metazoa</taxon>
        <taxon>Ecdysozoa</taxon>
        <taxon>Nematoda</taxon>
        <taxon>Chromadorea</taxon>
        <taxon>Rhabditida</taxon>
        <taxon>Spirurina</taxon>
        <taxon>Spiruromorpha</taxon>
        <taxon>Filarioidea</taxon>
        <taxon>Onchocercidae</taxon>
        <taxon>Brugia</taxon>
    </lineage>
</organism>
<proteinExistence type="predicted"/>
<dbReference type="AlphaFoldDB" id="A0A0R3QPW2"/>